<dbReference type="Proteomes" id="UP000184782">
    <property type="component" value="Unassembled WGS sequence"/>
</dbReference>
<gene>
    <name evidence="1" type="ORF">SAMN05421769_2470</name>
</gene>
<proteinExistence type="predicted"/>
<sequence>MKSILFTFLILSFNSFIFAQGGWNIGYLKVENINKNDIGKTFRIDFKSDKIKEKDPFIRSYFSTKDSNFLLIDNNKIKFIEERKIHVDSGYYNDQFLICKSCKAPLRILDVVLLEIKPEKLVFLADFELGIDDKANTIKFKKEIEISKNDLDGLFFLDSKS</sequence>
<protein>
    <submittedName>
        <fullName evidence="1">Uncharacterized protein</fullName>
    </submittedName>
</protein>
<dbReference type="OrthoDB" id="1273465at2"/>
<organism evidence="1 2">
    <name type="scientific">Chryseobacterium scophthalmum</name>
    <dbReference type="NCBI Taxonomy" id="59733"/>
    <lineage>
        <taxon>Bacteria</taxon>
        <taxon>Pseudomonadati</taxon>
        <taxon>Bacteroidota</taxon>
        <taxon>Flavobacteriia</taxon>
        <taxon>Flavobacteriales</taxon>
        <taxon>Weeksellaceae</taxon>
        <taxon>Chryseobacterium group</taxon>
        <taxon>Chryseobacterium</taxon>
    </lineage>
</organism>
<name>A0A1N6HFK0_9FLAO</name>
<dbReference type="STRING" id="59733.SAMN05421769_2470"/>
<evidence type="ECO:0000313" key="2">
    <source>
        <dbReference type="Proteomes" id="UP000184782"/>
    </source>
</evidence>
<dbReference type="RefSeq" id="WP_074230607.1">
    <property type="nucleotide sequence ID" value="NZ_FSRQ01000002.1"/>
</dbReference>
<reference evidence="2" key="1">
    <citation type="submission" date="2016-12" db="EMBL/GenBank/DDBJ databases">
        <authorList>
            <person name="Varghese N."/>
            <person name="Submissions S."/>
        </authorList>
    </citation>
    <scope>NUCLEOTIDE SEQUENCE [LARGE SCALE GENOMIC DNA]</scope>
    <source>
        <strain evidence="2">DSM 16779</strain>
    </source>
</reference>
<accession>A0A1N6HFK0</accession>
<dbReference type="AlphaFoldDB" id="A0A1N6HFK0"/>
<evidence type="ECO:0000313" key="1">
    <source>
        <dbReference type="EMBL" id="SIO18507.1"/>
    </source>
</evidence>
<keyword evidence="2" id="KW-1185">Reference proteome</keyword>
<dbReference type="EMBL" id="FSRQ01000002">
    <property type="protein sequence ID" value="SIO18507.1"/>
    <property type="molecule type" value="Genomic_DNA"/>
</dbReference>